<reference evidence="1 2" key="1">
    <citation type="submission" date="2019-06" db="EMBL/GenBank/DDBJ databases">
        <title>WGS assembly of Gossypium darwinii.</title>
        <authorList>
            <person name="Chen Z.J."/>
            <person name="Sreedasyam A."/>
            <person name="Ando A."/>
            <person name="Song Q."/>
            <person name="De L."/>
            <person name="Hulse-Kemp A."/>
            <person name="Ding M."/>
            <person name="Ye W."/>
            <person name="Kirkbride R."/>
            <person name="Jenkins J."/>
            <person name="Plott C."/>
            <person name="Lovell J."/>
            <person name="Lin Y.-M."/>
            <person name="Vaughn R."/>
            <person name="Liu B."/>
            <person name="Li W."/>
            <person name="Simpson S."/>
            <person name="Scheffler B."/>
            <person name="Saski C."/>
            <person name="Grover C."/>
            <person name="Hu G."/>
            <person name="Conover J."/>
            <person name="Carlson J."/>
            <person name="Shu S."/>
            <person name="Boston L."/>
            <person name="Williams M."/>
            <person name="Peterson D."/>
            <person name="Mcgee K."/>
            <person name="Jones D."/>
            <person name="Wendel J."/>
            <person name="Stelly D."/>
            <person name="Grimwood J."/>
            <person name="Schmutz J."/>
        </authorList>
    </citation>
    <scope>NUCLEOTIDE SEQUENCE [LARGE SCALE GENOMIC DNA]</scope>
    <source>
        <strain evidence="1">1808015.09</strain>
    </source>
</reference>
<dbReference type="Proteomes" id="UP000323506">
    <property type="component" value="Chromosome D13"/>
</dbReference>
<dbReference type="InterPro" id="IPR027417">
    <property type="entry name" value="P-loop_NTPase"/>
</dbReference>
<evidence type="ECO:0000313" key="1">
    <source>
        <dbReference type="EMBL" id="TYG37354.1"/>
    </source>
</evidence>
<dbReference type="Gene3D" id="3.40.50.300">
    <property type="entry name" value="P-loop containing nucleotide triphosphate hydrolases"/>
    <property type="match status" value="1"/>
</dbReference>
<keyword evidence="2" id="KW-1185">Reference proteome</keyword>
<accession>A0A5D1ZXK6</accession>
<evidence type="ECO:0000313" key="2">
    <source>
        <dbReference type="Proteomes" id="UP000323506"/>
    </source>
</evidence>
<dbReference type="SUPFAM" id="SSF52540">
    <property type="entry name" value="P-loop containing nucleoside triphosphate hydrolases"/>
    <property type="match status" value="1"/>
</dbReference>
<dbReference type="EMBL" id="CM017713">
    <property type="protein sequence ID" value="TYG37354.1"/>
    <property type="molecule type" value="Genomic_DNA"/>
</dbReference>
<name>A0A5D1ZXK6_GOSDA</name>
<dbReference type="AlphaFoldDB" id="A0A5D1ZXK6"/>
<gene>
    <name evidence="1" type="ORF">ES288_D13G135100v1</name>
</gene>
<proteinExistence type="predicted"/>
<sequence>MQFCQYQIKMLQLLRNVLSFLLNLLRFGVKQKEKIASFKTSVDVLTLSATPIPRTLYLSLTGFRDASGTTILQSWLWVL</sequence>
<organism evidence="1 2">
    <name type="scientific">Gossypium darwinii</name>
    <name type="common">Darwin's cotton</name>
    <name type="synonym">Gossypium barbadense var. darwinii</name>
    <dbReference type="NCBI Taxonomy" id="34276"/>
    <lineage>
        <taxon>Eukaryota</taxon>
        <taxon>Viridiplantae</taxon>
        <taxon>Streptophyta</taxon>
        <taxon>Embryophyta</taxon>
        <taxon>Tracheophyta</taxon>
        <taxon>Spermatophyta</taxon>
        <taxon>Magnoliopsida</taxon>
        <taxon>eudicotyledons</taxon>
        <taxon>Gunneridae</taxon>
        <taxon>Pentapetalae</taxon>
        <taxon>rosids</taxon>
        <taxon>malvids</taxon>
        <taxon>Malvales</taxon>
        <taxon>Malvaceae</taxon>
        <taxon>Malvoideae</taxon>
        <taxon>Gossypium</taxon>
    </lineage>
</organism>
<protein>
    <submittedName>
        <fullName evidence="1">Uncharacterized protein</fullName>
    </submittedName>
</protein>